<dbReference type="EMBL" id="SNRY01001280">
    <property type="protein sequence ID" value="KAA6332141.1"/>
    <property type="molecule type" value="Genomic_DNA"/>
</dbReference>
<feature type="coiled-coil region" evidence="1">
    <location>
        <begin position="16"/>
        <end position="43"/>
    </location>
</feature>
<gene>
    <name evidence="2" type="ORF">EZS27_019329</name>
</gene>
<sequence>MSLKIDRVQLEIVVKQDSARQKMIDLEDKMKGVNRQLSGLEKGTQEWIEKNNELQRLKTEYDKL</sequence>
<reference evidence="2" key="1">
    <citation type="submission" date="2019-03" db="EMBL/GenBank/DDBJ databases">
        <title>Single cell metagenomics reveals metabolic interactions within the superorganism composed of flagellate Streblomastix strix and complex community of Bacteroidetes bacteria on its surface.</title>
        <authorList>
            <person name="Treitli S.C."/>
            <person name="Kolisko M."/>
            <person name="Husnik F."/>
            <person name="Keeling P."/>
            <person name="Hampl V."/>
        </authorList>
    </citation>
    <scope>NUCLEOTIDE SEQUENCE</scope>
    <source>
        <strain evidence="2">STM</strain>
    </source>
</reference>
<keyword evidence="1" id="KW-0175">Coiled coil</keyword>
<dbReference type="AlphaFoldDB" id="A0A5J4RGZ2"/>
<organism evidence="2">
    <name type="scientific">termite gut metagenome</name>
    <dbReference type="NCBI Taxonomy" id="433724"/>
    <lineage>
        <taxon>unclassified sequences</taxon>
        <taxon>metagenomes</taxon>
        <taxon>organismal metagenomes</taxon>
    </lineage>
</organism>
<evidence type="ECO:0000313" key="2">
    <source>
        <dbReference type="EMBL" id="KAA6332141.1"/>
    </source>
</evidence>
<protein>
    <submittedName>
        <fullName evidence="2">Uncharacterized protein</fullName>
    </submittedName>
</protein>
<name>A0A5J4RGZ2_9ZZZZ</name>
<accession>A0A5J4RGZ2</accession>
<comment type="caution">
    <text evidence="2">The sequence shown here is derived from an EMBL/GenBank/DDBJ whole genome shotgun (WGS) entry which is preliminary data.</text>
</comment>
<proteinExistence type="predicted"/>
<evidence type="ECO:0000256" key="1">
    <source>
        <dbReference type="SAM" id="Coils"/>
    </source>
</evidence>
<feature type="non-terminal residue" evidence="2">
    <location>
        <position position="64"/>
    </location>
</feature>